<evidence type="ECO:0000256" key="7">
    <source>
        <dbReference type="SAM" id="Phobius"/>
    </source>
</evidence>
<feature type="domain" description="CSC1/OSCA1-like N-terminal transmembrane" evidence="10">
    <location>
        <begin position="46"/>
        <end position="209"/>
    </location>
</feature>
<organism evidence="12 13">
    <name type="scientific">Cyberlindnera fabianii</name>
    <name type="common">Yeast</name>
    <name type="synonym">Hansenula fabianii</name>
    <dbReference type="NCBI Taxonomy" id="36022"/>
    <lineage>
        <taxon>Eukaryota</taxon>
        <taxon>Fungi</taxon>
        <taxon>Dikarya</taxon>
        <taxon>Ascomycota</taxon>
        <taxon>Saccharomycotina</taxon>
        <taxon>Saccharomycetes</taxon>
        <taxon>Phaffomycetales</taxon>
        <taxon>Phaffomycetaceae</taxon>
        <taxon>Cyberlindnera</taxon>
    </lineage>
</organism>
<dbReference type="InterPro" id="IPR022257">
    <property type="entry name" value="PHM7_ext"/>
</dbReference>
<comment type="similarity">
    <text evidence="2">Belongs to the CSC1 (TC 1.A.17) family.</text>
</comment>
<evidence type="ECO:0000259" key="9">
    <source>
        <dbReference type="Pfam" id="PF12621"/>
    </source>
</evidence>
<evidence type="ECO:0000256" key="3">
    <source>
        <dbReference type="ARBA" id="ARBA00022448"/>
    </source>
</evidence>
<evidence type="ECO:0000259" key="10">
    <source>
        <dbReference type="Pfam" id="PF13967"/>
    </source>
</evidence>
<dbReference type="VEuPathDB" id="FungiDB:BON22_2132"/>
<dbReference type="GO" id="GO:0005886">
    <property type="term" value="C:plasma membrane"/>
    <property type="evidence" value="ECO:0007669"/>
    <property type="project" value="TreeGrafter"/>
</dbReference>
<feature type="transmembrane region" description="Helical" evidence="7">
    <location>
        <begin position="46"/>
        <end position="67"/>
    </location>
</feature>
<dbReference type="GO" id="GO:0005227">
    <property type="term" value="F:calcium-activated cation channel activity"/>
    <property type="evidence" value="ECO:0007669"/>
    <property type="project" value="InterPro"/>
</dbReference>
<dbReference type="Pfam" id="PF14703">
    <property type="entry name" value="PHM7_cyt"/>
    <property type="match status" value="1"/>
</dbReference>
<feature type="transmembrane region" description="Helical" evidence="7">
    <location>
        <begin position="650"/>
        <end position="682"/>
    </location>
</feature>
<evidence type="ECO:0000256" key="6">
    <source>
        <dbReference type="ARBA" id="ARBA00023136"/>
    </source>
</evidence>
<dbReference type="STRING" id="36022.A0A1V2L9M3"/>
<evidence type="ECO:0000313" key="12">
    <source>
        <dbReference type="EMBL" id="ONH68315.1"/>
    </source>
</evidence>
<feature type="transmembrane region" description="Helical" evidence="7">
    <location>
        <begin position="190"/>
        <end position="210"/>
    </location>
</feature>
<accession>A0A1V2L9M3</accession>
<keyword evidence="4 7" id="KW-0812">Transmembrane</keyword>
<evidence type="ECO:0000259" key="11">
    <source>
        <dbReference type="Pfam" id="PF14703"/>
    </source>
</evidence>
<evidence type="ECO:0000256" key="2">
    <source>
        <dbReference type="ARBA" id="ARBA00007779"/>
    </source>
</evidence>
<gene>
    <name evidence="12" type="ORF">BON22_2132</name>
</gene>
<feature type="transmembrane region" description="Helical" evidence="7">
    <location>
        <begin position="121"/>
        <end position="144"/>
    </location>
</feature>
<dbReference type="OMA" id="QKWFFAF"/>
<feature type="domain" description="CSC1/OSCA1-like cytosolic" evidence="11">
    <location>
        <begin position="240"/>
        <end position="438"/>
    </location>
</feature>
<dbReference type="Pfam" id="PF13967">
    <property type="entry name" value="RSN1_TM"/>
    <property type="match status" value="1"/>
</dbReference>
<name>A0A1V2L9M3_CYBFA</name>
<comment type="caution">
    <text evidence="12">The sequence shown here is derived from an EMBL/GenBank/DDBJ whole genome shotgun (WGS) entry which is preliminary data.</text>
</comment>
<proteinExistence type="inferred from homology"/>
<dbReference type="Pfam" id="PF02714">
    <property type="entry name" value="RSN1_7TM"/>
    <property type="match status" value="1"/>
</dbReference>
<comment type="subcellular location">
    <subcellularLocation>
        <location evidence="1">Membrane</location>
        <topology evidence="1">Multi-pass membrane protein</topology>
    </subcellularLocation>
</comment>
<dbReference type="InterPro" id="IPR045122">
    <property type="entry name" value="Csc1-like"/>
</dbReference>
<evidence type="ECO:0000256" key="4">
    <source>
        <dbReference type="ARBA" id="ARBA00022692"/>
    </source>
</evidence>
<feature type="domain" description="CSC1/OSCA1-like 7TM region" evidence="8">
    <location>
        <begin position="451"/>
        <end position="725"/>
    </location>
</feature>
<keyword evidence="6 7" id="KW-0472">Membrane</keyword>
<dbReference type="EMBL" id="MPUK01000003">
    <property type="protein sequence ID" value="ONH68315.1"/>
    <property type="molecule type" value="Genomic_DNA"/>
</dbReference>
<keyword evidence="5 7" id="KW-1133">Transmembrane helix</keyword>
<reference evidence="13" key="1">
    <citation type="journal article" date="2017" name="Genome Announc.">
        <title>Genome sequences of Cyberlindnera fabianii 65, Pichia kudriavzevii 129, and Saccharomyces cerevisiae 131 isolated from fermented masau fruits in Zimbabwe.</title>
        <authorList>
            <person name="van Rijswijck I.M.H."/>
            <person name="Derks M.F.L."/>
            <person name="Abee T."/>
            <person name="de Ridder D."/>
            <person name="Smid E.J."/>
        </authorList>
    </citation>
    <scope>NUCLEOTIDE SEQUENCE [LARGE SCALE GENOMIC DNA]</scope>
    <source>
        <strain evidence="13">65</strain>
    </source>
</reference>
<dbReference type="PANTHER" id="PTHR13018">
    <property type="entry name" value="PROBABLE MEMBRANE PROTEIN DUF221-RELATED"/>
    <property type="match status" value="1"/>
</dbReference>
<feature type="transmembrane region" description="Helical" evidence="7">
    <location>
        <begin position="546"/>
        <end position="566"/>
    </location>
</feature>
<keyword evidence="3" id="KW-0813">Transport</keyword>
<dbReference type="PANTHER" id="PTHR13018:SF20">
    <property type="entry name" value="SPORULATION-SPECIFIC PROTEIN 75"/>
    <property type="match status" value="1"/>
</dbReference>
<dbReference type="Pfam" id="PF12621">
    <property type="entry name" value="PHM7_ext"/>
    <property type="match status" value="1"/>
</dbReference>
<protein>
    <submittedName>
        <fullName evidence="12">Sporulation-specific protein 75</fullName>
    </submittedName>
</protein>
<evidence type="ECO:0000313" key="13">
    <source>
        <dbReference type="Proteomes" id="UP000189513"/>
    </source>
</evidence>
<dbReference type="AlphaFoldDB" id="A0A1V2L9M3"/>
<evidence type="ECO:0000256" key="1">
    <source>
        <dbReference type="ARBA" id="ARBA00004141"/>
    </source>
</evidence>
<feature type="transmembrane region" description="Helical" evidence="7">
    <location>
        <begin position="505"/>
        <end position="525"/>
    </location>
</feature>
<evidence type="ECO:0000259" key="8">
    <source>
        <dbReference type="Pfam" id="PF02714"/>
    </source>
</evidence>
<dbReference type="Proteomes" id="UP000189513">
    <property type="component" value="Unassembled WGS sequence"/>
</dbReference>
<dbReference type="InterPro" id="IPR027815">
    <property type="entry name" value="CSC1/OSCA1-like_cyt"/>
</dbReference>
<feature type="transmembrane region" description="Helical" evidence="7">
    <location>
        <begin position="460"/>
        <end position="485"/>
    </location>
</feature>
<dbReference type="InterPro" id="IPR032880">
    <property type="entry name" value="CSC1/OSCA1-like_N"/>
</dbReference>
<feature type="transmembrane region" description="Helical" evidence="7">
    <location>
        <begin position="738"/>
        <end position="758"/>
    </location>
</feature>
<feature type="transmembrane region" description="Helical" evidence="7">
    <location>
        <begin position="702"/>
        <end position="726"/>
    </location>
</feature>
<feature type="domain" description="10TM putative phosphate transporter extracellular tail" evidence="9">
    <location>
        <begin position="793"/>
        <end position="857"/>
    </location>
</feature>
<dbReference type="InterPro" id="IPR003864">
    <property type="entry name" value="CSC1/OSCA1-like_7TM"/>
</dbReference>
<keyword evidence="13" id="KW-1185">Reference proteome</keyword>
<sequence length="859" mass="98868">MSQELLLASNVTEVISSSHFLYLLDFLNASRAGFAQKEAGISFQTFLSSLSISLLYCAFQVITFSLLRTRLRNIYQPNRLFTNIIGKHESSPKEGLFSWVVEILVEPISNYKKSGLDAYFFLRYMCFLLFLFLGLAILNIPILIPVNYMSGYQRYTMIDLELYTNGTVPSVEGLDMISMSNIAPKFSQRLSVHLTMAVVSILWFHGLLIIELKNYIEVKNKYLSDSDNFLFTNKLHSYHNTILIQNVPLKLLNRQELTEMFRRLCGAQVQNIWFIYNYGDIRDIYKSEIKKLTELERLLTTDIHRRLFQESTPKIEGIPPTMTRAYWMTVCHNLKHASIEFGNKTYLPTVVFRPLDIPIQEAVKKLQETRHLLKERIARFIKRDNGTMPVYHRYNKVFVQFRDPLHALILNQIQISGHLNELNKTVTLINPRDIIWRNLSIQSNMFAFARVIGGNFLSTCVILGWVIPVAFIGLISQLPYLTALIPLLSWMNFLPTYLTDVMSNYLSVVLLMCLSELVPHLFRYISHIKGKITGADVEMDVQRWMFVFLFIHIFLVVTISSGYTVIVEGLVNNPVSIPNILATNLPKCSNFFFSYITIRGLSYFGNNLLQNHELFCNSFVYPWIDWTPREKFERLSKVPEYKWGSVYPTFAVLGSIGLIYCILSPVIVVFCCVAFALVLLSFKYTLKYQYQQKPVSENYGQLYPTALFQLYSGVYFMEACLIGMFALSRDEDGQANCLYHALLTFVLMISTAAGQSQIKLMFGALLTKTTPLMLTRDGTDGDECALRSADFSTSMFNDTFYEECFKHYNKIVWMPKDNYSFSLQMITYLSALGLECSNAYCELTDEGEVVINGYPPDYI</sequence>
<evidence type="ECO:0000256" key="5">
    <source>
        <dbReference type="ARBA" id="ARBA00022989"/>
    </source>
</evidence>